<keyword evidence="9" id="KW-0732">Signal</keyword>
<sequence>MQRDDSANPGMLWVEEGRALWDSTGCASCHGDVARMRGVAARYPAWDAASGGPTDLAGRIAQCQEARQHRTPFPRESAEALALAAVIGLQSRGMPISPPEDPRLAPALARGEALYRERRGQLDLSCAQCHDANAGRHLAGSPIPEAHPTGYPLYRLEWQGMGSLQRRLRNCMAGVRSEPYAYGAPEYAAIELFLMRRAAGMPLETPAVRP</sequence>
<evidence type="ECO:0000313" key="23">
    <source>
        <dbReference type="Proteomes" id="UP000606490"/>
    </source>
</evidence>
<dbReference type="InterPro" id="IPR036909">
    <property type="entry name" value="Cyt_c-like_dom_sf"/>
</dbReference>
<evidence type="ECO:0000256" key="18">
    <source>
        <dbReference type="ARBA" id="ARBA00048077"/>
    </source>
</evidence>
<keyword evidence="11" id="KW-0249">Electron transport</keyword>
<keyword evidence="23" id="KW-1185">Reference proteome</keyword>
<keyword evidence="8 20" id="KW-0479">Metal-binding</keyword>
<evidence type="ECO:0000256" key="5">
    <source>
        <dbReference type="ARBA" id="ARBA00022448"/>
    </source>
</evidence>
<keyword evidence="10" id="KW-0574">Periplasm</keyword>
<evidence type="ECO:0000256" key="11">
    <source>
        <dbReference type="ARBA" id="ARBA00022982"/>
    </source>
</evidence>
<dbReference type="InterPro" id="IPR009056">
    <property type="entry name" value="Cyt_c-like_dom"/>
</dbReference>
<dbReference type="EC" id="2.8.5.2" evidence="3"/>
<evidence type="ECO:0000256" key="8">
    <source>
        <dbReference type="ARBA" id="ARBA00022723"/>
    </source>
</evidence>
<evidence type="ECO:0000256" key="12">
    <source>
        <dbReference type="ARBA" id="ARBA00023004"/>
    </source>
</evidence>
<accession>A0ABS1V5G6</accession>
<gene>
    <name evidence="22" type="primary">soxA</name>
    <name evidence="22" type="ORF">JMJ55_13615</name>
</gene>
<evidence type="ECO:0000256" key="9">
    <source>
        <dbReference type="ARBA" id="ARBA00022729"/>
    </source>
</evidence>
<keyword evidence="5" id="KW-0813">Transport</keyword>
<evidence type="ECO:0000256" key="2">
    <source>
        <dbReference type="ARBA" id="ARBA00011530"/>
    </source>
</evidence>
<evidence type="ECO:0000256" key="19">
    <source>
        <dbReference type="ARBA" id="ARBA00048423"/>
    </source>
</evidence>
<keyword evidence="7" id="KW-0808">Transferase</keyword>
<evidence type="ECO:0000256" key="4">
    <source>
        <dbReference type="ARBA" id="ARBA00019364"/>
    </source>
</evidence>
<name>A0ABS1V5G6_9PROT</name>
<comment type="subcellular location">
    <subcellularLocation>
        <location evidence="1">Periplasm</location>
    </subcellularLocation>
</comment>
<comment type="caution">
    <text evidence="22">The sequence shown here is derived from an EMBL/GenBank/DDBJ whole genome shotgun (WGS) entry which is preliminary data.</text>
</comment>
<dbReference type="NCBIfam" id="TIGR04484">
    <property type="entry name" value="thiosulf_SoxA"/>
    <property type="match status" value="1"/>
</dbReference>
<comment type="catalytic activity">
    <reaction evidence="18">
        <text>L-cysteinyl-[SoxY protein] + thiosulfate + 2 Fe(III)-[cytochrome c] = S-sulfosulfanyl-L-cysteinyl-[SoxY protein] + 2 Fe(II)-[cytochrome c] + 2 H(+)</text>
        <dbReference type="Rhea" id="RHEA:56720"/>
        <dbReference type="Rhea" id="RHEA-COMP:10350"/>
        <dbReference type="Rhea" id="RHEA-COMP:14328"/>
        <dbReference type="Rhea" id="RHEA-COMP:14399"/>
        <dbReference type="Rhea" id="RHEA-COMP:14691"/>
        <dbReference type="ChEBI" id="CHEBI:15378"/>
        <dbReference type="ChEBI" id="CHEBI:29033"/>
        <dbReference type="ChEBI" id="CHEBI:29034"/>
        <dbReference type="ChEBI" id="CHEBI:29950"/>
        <dbReference type="ChEBI" id="CHEBI:33542"/>
        <dbReference type="ChEBI" id="CHEBI:139321"/>
        <dbReference type="EC" id="2.8.5.2"/>
    </reaction>
</comment>
<evidence type="ECO:0000256" key="7">
    <source>
        <dbReference type="ARBA" id="ARBA00022679"/>
    </source>
</evidence>
<organism evidence="22 23">
    <name type="scientific">Belnapia mucosa</name>
    <dbReference type="NCBI Taxonomy" id="2804532"/>
    <lineage>
        <taxon>Bacteria</taxon>
        <taxon>Pseudomonadati</taxon>
        <taxon>Pseudomonadota</taxon>
        <taxon>Alphaproteobacteria</taxon>
        <taxon>Acetobacterales</taxon>
        <taxon>Roseomonadaceae</taxon>
        <taxon>Belnapia</taxon>
    </lineage>
</organism>
<evidence type="ECO:0000256" key="10">
    <source>
        <dbReference type="ARBA" id="ARBA00022764"/>
    </source>
</evidence>
<evidence type="ECO:0000256" key="3">
    <source>
        <dbReference type="ARBA" id="ARBA00012408"/>
    </source>
</evidence>
<comment type="subunit">
    <text evidence="2">Heterodimer of SoxA and SoxX.</text>
</comment>
<comment type="catalytic activity">
    <reaction evidence="19">
        <text>S-sulfanyl-L-cysteinyl-[SoxY protein] + thiosulfate + 2 Fe(III)-[cytochrome c] = S-(2-sulfodisulfanyl)-L-cysteinyl-[SoxY protein] + 2 Fe(II)-[cytochrome c] + 2 H(+)</text>
        <dbReference type="Rhea" id="RHEA:51224"/>
        <dbReference type="Rhea" id="RHEA-COMP:10350"/>
        <dbReference type="Rhea" id="RHEA-COMP:14399"/>
        <dbReference type="Rhea" id="RHEA-COMP:14689"/>
        <dbReference type="Rhea" id="RHEA-COMP:14690"/>
        <dbReference type="ChEBI" id="CHEBI:15378"/>
        <dbReference type="ChEBI" id="CHEBI:29033"/>
        <dbReference type="ChEBI" id="CHEBI:29034"/>
        <dbReference type="ChEBI" id="CHEBI:33542"/>
        <dbReference type="ChEBI" id="CHEBI:61963"/>
        <dbReference type="ChEBI" id="CHEBI:140664"/>
        <dbReference type="EC" id="2.8.5.2"/>
    </reaction>
</comment>
<dbReference type="Pfam" id="PF21342">
    <property type="entry name" value="SoxA-TsdA_cyt-c"/>
    <property type="match status" value="2"/>
</dbReference>
<keyword evidence="6 20" id="KW-0349">Heme</keyword>
<proteinExistence type="inferred from homology"/>
<evidence type="ECO:0000256" key="16">
    <source>
        <dbReference type="ARBA" id="ARBA00032236"/>
    </source>
</evidence>
<evidence type="ECO:0000256" key="17">
    <source>
        <dbReference type="ARBA" id="ARBA00032318"/>
    </source>
</evidence>
<evidence type="ECO:0000256" key="20">
    <source>
        <dbReference type="PROSITE-ProRule" id="PRU00433"/>
    </source>
</evidence>
<keyword evidence="12 20" id="KW-0408">Iron</keyword>
<dbReference type="Proteomes" id="UP000606490">
    <property type="component" value="Unassembled WGS sequence"/>
</dbReference>
<feature type="domain" description="Cytochrome c" evidence="21">
    <location>
        <begin position="106"/>
        <end position="198"/>
    </location>
</feature>
<evidence type="ECO:0000256" key="13">
    <source>
        <dbReference type="ARBA" id="ARBA00025746"/>
    </source>
</evidence>
<evidence type="ECO:0000256" key="1">
    <source>
        <dbReference type="ARBA" id="ARBA00004418"/>
    </source>
</evidence>
<dbReference type="InterPro" id="IPR025710">
    <property type="entry name" value="SoxA"/>
</dbReference>
<dbReference type="PROSITE" id="PS51007">
    <property type="entry name" value="CYTC"/>
    <property type="match status" value="1"/>
</dbReference>
<dbReference type="EMBL" id="JAEUXJ010000005">
    <property type="protein sequence ID" value="MBL6456366.1"/>
    <property type="molecule type" value="Genomic_DNA"/>
</dbReference>
<evidence type="ECO:0000256" key="14">
    <source>
        <dbReference type="ARBA" id="ARBA00030174"/>
    </source>
</evidence>
<evidence type="ECO:0000256" key="15">
    <source>
        <dbReference type="ARBA" id="ARBA00030833"/>
    </source>
</evidence>
<dbReference type="Gene3D" id="1.10.760.10">
    <property type="entry name" value="Cytochrome c-like domain"/>
    <property type="match status" value="2"/>
</dbReference>
<dbReference type="SUPFAM" id="SSF46626">
    <property type="entry name" value="Cytochrome c"/>
    <property type="match status" value="2"/>
</dbReference>
<protein>
    <recommendedName>
        <fullName evidence="4">L-cysteine S-thiosulfotransferase subunit SoxA</fullName>
        <ecNumber evidence="3">2.8.5.2</ecNumber>
    </recommendedName>
    <alternativeName>
        <fullName evidence="16">Protein SoxA</fullName>
    </alternativeName>
    <alternativeName>
        <fullName evidence="17">SoxAX cytochrome complex subunit A</fullName>
    </alternativeName>
    <alternativeName>
        <fullName evidence="15">Sulfur oxidizing protein A</fullName>
    </alternativeName>
    <alternativeName>
        <fullName evidence="14">Thiosulfate-oxidizing multienzyme system protein SoxA</fullName>
    </alternativeName>
</protein>
<evidence type="ECO:0000256" key="6">
    <source>
        <dbReference type="ARBA" id="ARBA00022617"/>
    </source>
</evidence>
<evidence type="ECO:0000313" key="22">
    <source>
        <dbReference type="EMBL" id="MBL6456366.1"/>
    </source>
</evidence>
<reference evidence="22 23" key="1">
    <citation type="submission" date="2021-01" db="EMBL/GenBank/DDBJ databases">
        <title>Belnapia mucosa sp. nov. and Belnapia arida sp. nov., isolated from the Tabernas Desert (Almeria, Spain).</title>
        <authorList>
            <person name="Molina-Menor E."/>
            <person name="Vidal-Verdu A."/>
            <person name="Calonge A."/>
            <person name="Satari L."/>
            <person name="Pereto Magraner J."/>
            <person name="Porcar Miralles M."/>
        </authorList>
    </citation>
    <scope>NUCLEOTIDE SEQUENCE [LARGE SCALE GENOMIC DNA]</scope>
    <source>
        <strain evidence="22 23">T6</strain>
    </source>
</reference>
<comment type="similarity">
    <text evidence="13">Belongs to the SoxA family.</text>
</comment>
<evidence type="ECO:0000259" key="21">
    <source>
        <dbReference type="PROSITE" id="PS51007"/>
    </source>
</evidence>